<name>A0A1G5MPE4_9PSED</name>
<dbReference type="RefSeq" id="WP_143008486.1">
    <property type="nucleotide sequence ID" value="NZ_FMWB01000002.1"/>
</dbReference>
<dbReference type="EMBL" id="FMWB01000002">
    <property type="protein sequence ID" value="SCZ26694.1"/>
    <property type="molecule type" value="Genomic_DNA"/>
</dbReference>
<accession>A0A1G5MPE4</accession>
<dbReference type="OrthoDB" id="6898180at2"/>
<evidence type="ECO:0000313" key="4">
    <source>
        <dbReference type="Proteomes" id="UP000183046"/>
    </source>
</evidence>
<organism evidence="3 4">
    <name type="scientific">Pseudomonas oryzihabitans</name>
    <dbReference type="NCBI Taxonomy" id="47885"/>
    <lineage>
        <taxon>Bacteria</taxon>
        <taxon>Pseudomonadati</taxon>
        <taxon>Pseudomonadota</taxon>
        <taxon>Gammaproteobacteria</taxon>
        <taxon>Pseudomonadales</taxon>
        <taxon>Pseudomonadaceae</taxon>
        <taxon>Pseudomonas</taxon>
    </lineage>
</organism>
<comment type="caution">
    <text evidence="3">The sequence shown here is derived from an EMBL/GenBank/DDBJ whole genome shotgun (WGS) entry which is preliminary data.</text>
</comment>
<feature type="chain" id="PRO_5043144790" evidence="2">
    <location>
        <begin position="22"/>
        <end position="164"/>
    </location>
</feature>
<evidence type="ECO:0000256" key="1">
    <source>
        <dbReference type="SAM" id="MobiDB-lite"/>
    </source>
</evidence>
<protein>
    <submittedName>
        <fullName evidence="3">Uncharacterized protein</fullName>
    </submittedName>
</protein>
<gene>
    <name evidence="3" type="ORF">SAMN05216279_102397</name>
</gene>
<feature type="region of interest" description="Disordered" evidence="1">
    <location>
        <begin position="144"/>
        <end position="164"/>
    </location>
</feature>
<sequence length="164" mass="17522">MKLKPVATLMLATLLGTTAQAAESLSTDPYLRLKVLGNSGFVLNRLKAEDTKIVTGGEYDYLVVGPNVQVDGNVKKEINDALDQGKRVIFDNQPGQHLASENAALALGMTVEADALMVKKPEKDTGLLITPVDRPTRADALSASKAQSNKQDQASNTIENVFGL</sequence>
<dbReference type="Proteomes" id="UP000183046">
    <property type="component" value="Unassembled WGS sequence"/>
</dbReference>
<dbReference type="AlphaFoldDB" id="A0A1G5MPE4"/>
<evidence type="ECO:0000256" key="2">
    <source>
        <dbReference type="SAM" id="SignalP"/>
    </source>
</evidence>
<proteinExistence type="predicted"/>
<evidence type="ECO:0000313" key="3">
    <source>
        <dbReference type="EMBL" id="SCZ26694.1"/>
    </source>
</evidence>
<reference evidence="4" key="1">
    <citation type="submission" date="2016-10" db="EMBL/GenBank/DDBJ databases">
        <authorList>
            <person name="de Groot N.N."/>
        </authorList>
    </citation>
    <scope>NUCLEOTIDE SEQUENCE [LARGE SCALE GENOMIC DNA]</scope>
    <source>
        <strain evidence="4">DSM 15758</strain>
    </source>
</reference>
<keyword evidence="2" id="KW-0732">Signal</keyword>
<feature type="signal peptide" evidence="2">
    <location>
        <begin position="1"/>
        <end position="21"/>
    </location>
</feature>